<feature type="transmembrane region" description="Helical" evidence="9">
    <location>
        <begin position="480"/>
        <end position="501"/>
    </location>
</feature>
<gene>
    <name evidence="12" type="ORF">BDZ90DRAFT_230412</name>
</gene>
<evidence type="ECO:0000259" key="11">
    <source>
        <dbReference type="PROSITE" id="PS51371"/>
    </source>
</evidence>
<dbReference type="RefSeq" id="XP_025364155.1">
    <property type="nucleotide sequence ID" value="XM_025505458.1"/>
</dbReference>
<dbReference type="InterPro" id="IPR046342">
    <property type="entry name" value="CBS_dom_sf"/>
</dbReference>
<evidence type="ECO:0000256" key="3">
    <source>
        <dbReference type="ARBA" id="ARBA00022692"/>
    </source>
</evidence>
<comment type="subcellular location">
    <subcellularLocation>
        <location evidence="1 9">Membrane</location>
        <topology evidence="1 9">Multi-pass membrane protein</topology>
    </subcellularLocation>
</comment>
<dbReference type="InterPro" id="IPR000644">
    <property type="entry name" value="CBS_dom"/>
</dbReference>
<dbReference type="CDD" id="cd03684">
    <property type="entry name" value="ClC_3_like"/>
    <property type="match status" value="1"/>
</dbReference>
<evidence type="ECO:0000256" key="7">
    <source>
        <dbReference type="ARBA" id="ARBA00023214"/>
    </source>
</evidence>
<dbReference type="GO" id="GO:0005769">
    <property type="term" value="C:early endosome"/>
    <property type="evidence" value="ECO:0007669"/>
    <property type="project" value="TreeGrafter"/>
</dbReference>
<dbReference type="GO" id="GO:0005247">
    <property type="term" value="F:voltage-gated chloride channel activity"/>
    <property type="evidence" value="ECO:0007669"/>
    <property type="project" value="TreeGrafter"/>
</dbReference>
<feature type="transmembrane region" description="Helical" evidence="9">
    <location>
        <begin position="441"/>
        <end position="459"/>
    </location>
</feature>
<dbReference type="FunFam" id="1.10.3080.10:FF:000013">
    <property type="entry name" value="Voltage-gated chloride channel (ClcA)"/>
    <property type="match status" value="1"/>
</dbReference>
<comment type="similarity">
    <text evidence="9">Belongs to the chloride channel (TC 2.A.49) family.</text>
</comment>
<dbReference type="SUPFAM" id="SSF54631">
    <property type="entry name" value="CBS-domain pair"/>
    <property type="match status" value="1"/>
</dbReference>
<dbReference type="Pfam" id="PF00571">
    <property type="entry name" value="CBS"/>
    <property type="match status" value="1"/>
</dbReference>
<keyword evidence="6 9" id="KW-0472">Membrane</keyword>
<feature type="compositionally biased region" description="Polar residues" evidence="10">
    <location>
        <begin position="270"/>
        <end position="279"/>
    </location>
</feature>
<dbReference type="OrthoDB" id="431497at2759"/>
<dbReference type="PRINTS" id="PR00762">
    <property type="entry name" value="CLCHANNEL"/>
</dbReference>
<dbReference type="PANTHER" id="PTHR45711">
    <property type="entry name" value="CHLORIDE CHANNEL PROTEIN"/>
    <property type="match status" value="1"/>
</dbReference>
<dbReference type="AlphaFoldDB" id="A0A316V046"/>
<dbReference type="GeneID" id="37027281"/>
<evidence type="ECO:0000313" key="13">
    <source>
        <dbReference type="Proteomes" id="UP000245884"/>
    </source>
</evidence>
<evidence type="ECO:0000256" key="4">
    <source>
        <dbReference type="ARBA" id="ARBA00022989"/>
    </source>
</evidence>
<keyword evidence="8" id="KW-0129">CBS domain</keyword>
<dbReference type="EMBL" id="KZ819663">
    <property type="protein sequence ID" value="PWN29543.1"/>
    <property type="molecule type" value="Genomic_DNA"/>
</dbReference>
<dbReference type="Pfam" id="PF00654">
    <property type="entry name" value="Voltage_CLC"/>
    <property type="match status" value="1"/>
</dbReference>
<evidence type="ECO:0000256" key="2">
    <source>
        <dbReference type="ARBA" id="ARBA00022448"/>
    </source>
</evidence>
<keyword evidence="7 9" id="KW-0868">Chloride</keyword>
<dbReference type="InterPro" id="IPR001807">
    <property type="entry name" value="ClC"/>
</dbReference>
<dbReference type="InterPro" id="IPR014743">
    <property type="entry name" value="Cl-channel_core"/>
</dbReference>
<accession>A0A316V046</accession>
<feature type="transmembrane region" description="Helical" evidence="9">
    <location>
        <begin position="521"/>
        <end position="541"/>
    </location>
</feature>
<dbReference type="SMART" id="SM00116">
    <property type="entry name" value="CBS"/>
    <property type="match status" value="1"/>
</dbReference>
<keyword evidence="4 9" id="KW-1133">Transmembrane helix</keyword>
<dbReference type="GO" id="GO:0005794">
    <property type="term" value="C:Golgi apparatus"/>
    <property type="evidence" value="ECO:0007669"/>
    <property type="project" value="TreeGrafter"/>
</dbReference>
<evidence type="ECO:0000256" key="9">
    <source>
        <dbReference type="RuleBase" id="RU361221"/>
    </source>
</evidence>
<name>A0A316V046_9BASI</name>
<feature type="transmembrane region" description="Helical" evidence="9">
    <location>
        <begin position="577"/>
        <end position="598"/>
    </location>
</feature>
<keyword evidence="5 9" id="KW-0406">Ion transport</keyword>
<feature type="transmembrane region" description="Helical" evidence="9">
    <location>
        <begin position="672"/>
        <end position="696"/>
    </location>
</feature>
<sequence length="920" mass="100318">MADNAANPDPPPSRPRRNLLDAVAATSAEGIRRASKRLSWANQEHSTAYDDEDDSSPQRSTSGDGPPQEPQSANGVRVWYGSYTSIDWVHDDIKEHSRIRRLRNIKGLRGLVINAWDRLQGWIIVLIAGVITALIAGAIVESEAVLFDLKDGYCSKDWKLAKRFCCPYGGDQDWDRDGFVTRGNGFLAGWAAPVAGSPRWSTLKAGIESENCPGWREWSEVLSPEGKDYWWADYAVYILVAILWASLASIMTIYLTSSELFLSRKDVPSAKSSQVSDSGDANERTPLIDPGAAASSSNGKRYGTPSVTRNANQVRAQAANAPRKILYFGSGSGISEIKVVLSGFVIRGYLGYRTLFTKSVGLALSVASGLSLGKEGPFVHIASCVGNIVCRLFPKYEHNESKRREILSCACAAGVAVAFGAPVGGVLFSLEEVSYYFSAKVMFRSFFCAMIAAAGLRFIDPFGTGKIVLFQVSYDKDWAFHELPFFVIIGAFGGIYGALFTRLNLMWSKEVRAKTWMARHPLWEVIAVTLVTVAISFLNGYTRMGGPELITDLFSECHEHQSLDGLCIKGPGQIGPLISSVAWTMIAKGVLTIVTFGIKLPAGIFIPSLAVGACFGRIIGLLVQYVQWTRPELSFFAWCSDSSDGACIVPGIYAMVGAAATLSGVTRTTISLAVIMFELTGTLTYSIPVMIAILVAKTLADALEPKGIYDLVIELSGLPYLDPKAAYTWRGVTIRDVMESDVERLVLEEDVTIAQLRRKIDNLPLGDGQADGGFPIVMGKGKTVRMVGYIAAPELEYGLNELVRVRPDMDENTAICTFSYLPQVNEALRAADVDEEESIVRDSVFLSTTDPQDLSRYVDKAPITVNISSPLELCHSLFVRLGVRYLVVVDASGKLKGVISKKRWLAFVEHGIVSNDGEGH</sequence>
<evidence type="ECO:0000256" key="10">
    <source>
        <dbReference type="SAM" id="MobiDB-lite"/>
    </source>
</evidence>
<feature type="transmembrane region" description="Helical" evidence="9">
    <location>
        <begin position="647"/>
        <end position="666"/>
    </location>
</feature>
<evidence type="ECO:0000256" key="5">
    <source>
        <dbReference type="ARBA" id="ARBA00023065"/>
    </source>
</evidence>
<dbReference type="PANTHER" id="PTHR45711:SF6">
    <property type="entry name" value="CHLORIDE CHANNEL PROTEIN"/>
    <property type="match status" value="1"/>
</dbReference>
<evidence type="ECO:0000256" key="1">
    <source>
        <dbReference type="ARBA" id="ARBA00004141"/>
    </source>
</evidence>
<dbReference type="Gene3D" id="1.10.3080.10">
    <property type="entry name" value="Clc chloride channel"/>
    <property type="match status" value="1"/>
</dbReference>
<dbReference type="SUPFAM" id="SSF81340">
    <property type="entry name" value="Clc chloride channel"/>
    <property type="match status" value="1"/>
</dbReference>
<feature type="domain" description="CBS" evidence="11">
    <location>
        <begin position="858"/>
        <end position="914"/>
    </location>
</feature>
<protein>
    <recommendedName>
        <fullName evidence="9">Chloride channel protein</fullName>
    </recommendedName>
</protein>
<keyword evidence="3 9" id="KW-0812">Transmembrane</keyword>
<feature type="region of interest" description="Disordered" evidence="10">
    <location>
        <begin position="30"/>
        <end position="74"/>
    </location>
</feature>
<reference evidence="12 13" key="1">
    <citation type="journal article" date="2018" name="Mol. Biol. Evol.">
        <title>Broad Genomic Sampling Reveals a Smut Pathogenic Ancestry of the Fungal Clade Ustilaginomycotina.</title>
        <authorList>
            <person name="Kijpornyongpan T."/>
            <person name="Mondo S.J."/>
            <person name="Barry K."/>
            <person name="Sandor L."/>
            <person name="Lee J."/>
            <person name="Lipzen A."/>
            <person name="Pangilinan J."/>
            <person name="LaButti K."/>
            <person name="Hainaut M."/>
            <person name="Henrissat B."/>
            <person name="Grigoriev I.V."/>
            <person name="Spatafora J.W."/>
            <person name="Aime M.C."/>
        </authorList>
    </citation>
    <scope>NUCLEOTIDE SEQUENCE [LARGE SCALE GENOMIC DNA]</scope>
    <source>
        <strain evidence="12 13">MCA 5214</strain>
    </source>
</reference>
<evidence type="ECO:0000256" key="8">
    <source>
        <dbReference type="PROSITE-ProRule" id="PRU00703"/>
    </source>
</evidence>
<proteinExistence type="inferred from homology"/>
<dbReference type="Proteomes" id="UP000245884">
    <property type="component" value="Unassembled WGS sequence"/>
</dbReference>
<dbReference type="Gene3D" id="3.10.580.10">
    <property type="entry name" value="CBS-domain"/>
    <property type="match status" value="1"/>
</dbReference>
<keyword evidence="2 9" id="KW-0813">Transport</keyword>
<organism evidence="12 13">
    <name type="scientific">Jaminaea rosea</name>
    <dbReference type="NCBI Taxonomy" id="1569628"/>
    <lineage>
        <taxon>Eukaryota</taxon>
        <taxon>Fungi</taxon>
        <taxon>Dikarya</taxon>
        <taxon>Basidiomycota</taxon>
        <taxon>Ustilaginomycotina</taxon>
        <taxon>Exobasidiomycetes</taxon>
        <taxon>Microstromatales</taxon>
        <taxon>Microstromatales incertae sedis</taxon>
        <taxon>Jaminaea</taxon>
    </lineage>
</organism>
<evidence type="ECO:0000256" key="6">
    <source>
        <dbReference type="ARBA" id="ARBA00023136"/>
    </source>
</evidence>
<feature type="transmembrane region" description="Helical" evidence="9">
    <location>
        <begin position="406"/>
        <end position="429"/>
    </location>
</feature>
<feature type="transmembrane region" description="Helical" evidence="9">
    <location>
        <begin position="604"/>
        <end position="626"/>
    </location>
</feature>
<evidence type="ECO:0000313" key="12">
    <source>
        <dbReference type="EMBL" id="PWN29543.1"/>
    </source>
</evidence>
<keyword evidence="13" id="KW-1185">Reference proteome</keyword>
<dbReference type="GO" id="GO:0005886">
    <property type="term" value="C:plasma membrane"/>
    <property type="evidence" value="ECO:0007669"/>
    <property type="project" value="TreeGrafter"/>
</dbReference>
<feature type="transmembrane region" description="Helical" evidence="9">
    <location>
        <begin position="119"/>
        <end position="140"/>
    </location>
</feature>
<feature type="transmembrane region" description="Helical" evidence="9">
    <location>
        <begin position="234"/>
        <end position="255"/>
    </location>
</feature>
<feature type="region of interest" description="Disordered" evidence="10">
    <location>
        <begin position="270"/>
        <end position="306"/>
    </location>
</feature>
<dbReference type="PROSITE" id="PS51371">
    <property type="entry name" value="CBS"/>
    <property type="match status" value="1"/>
</dbReference>